<reference evidence="1 2" key="1">
    <citation type="journal article" date="2019" name="Sci. Rep.">
        <title>Orb-weaving spider Araneus ventricosus genome elucidates the spidroin gene catalogue.</title>
        <authorList>
            <person name="Kono N."/>
            <person name="Nakamura H."/>
            <person name="Ohtoshi R."/>
            <person name="Moran D.A.P."/>
            <person name="Shinohara A."/>
            <person name="Yoshida Y."/>
            <person name="Fujiwara M."/>
            <person name="Mori M."/>
            <person name="Tomita M."/>
            <person name="Arakawa K."/>
        </authorList>
    </citation>
    <scope>NUCLEOTIDE SEQUENCE [LARGE SCALE GENOMIC DNA]</scope>
</reference>
<keyword evidence="2" id="KW-1185">Reference proteome</keyword>
<proteinExistence type="predicted"/>
<name>A0A4Y2VFJ0_ARAVE</name>
<dbReference type="EMBL" id="BGPR01045971">
    <property type="protein sequence ID" value="GBO22916.1"/>
    <property type="molecule type" value="Genomic_DNA"/>
</dbReference>
<gene>
    <name evidence="1" type="ORF">AVEN_190964_1</name>
</gene>
<dbReference type="AlphaFoldDB" id="A0A4Y2VFJ0"/>
<organism evidence="1 2">
    <name type="scientific">Araneus ventricosus</name>
    <name type="common">Orbweaver spider</name>
    <name type="synonym">Epeira ventricosa</name>
    <dbReference type="NCBI Taxonomy" id="182803"/>
    <lineage>
        <taxon>Eukaryota</taxon>
        <taxon>Metazoa</taxon>
        <taxon>Ecdysozoa</taxon>
        <taxon>Arthropoda</taxon>
        <taxon>Chelicerata</taxon>
        <taxon>Arachnida</taxon>
        <taxon>Araneae</taxon>
        <taxon>Araneomorphae</taxon>
        <taxon>Entelegynae</taxon>
        <taxon>Araneoidea</taxon>
        <taxon>Araneidae</taxon>
        <taxon>Araneus</taxon>
    </lineage>
</organism>
<protein>
    <submittedName>
        <fullName evidence="1">Uncharacterized protein</fullName>
    </submittedName>
</protein>
<sequence>MSVRLLTECGIKVSLPNLSNANSRTTSSKLFNDSFQTENFKSKSIKSFQQLATSKQEHLKAVLSATPSAIFSTLNCLFADDLAILAQGSNIIIKTLPSQLDSIEY</sequence>
<accession>A0A4Y2VFJ0</accession>
<evidence type="ECO:0000313" key="2">
    <source>
        <dbReference type="Proteomes" id="UP000499080"/>
    </source>
</evidence>
<evidence type="ECO:0000313" key="1">
    <source>
        <dbReference type="EMBL" id="GBO22916.1"/>
    </source>
</evidence>
<dbReference type="Proteomes" id="UP000499080">
    <property type="component" value="Unassembled WGS sequence"/>
</dbReference>
<comment type="caution">
    <text evidence="1">The sequence shown here is derived from an EMBL/GenBank/DDBJ whole genome shotgun (WGS) entry which is preliminary data.</text>
</comment>